<feature type="signal peptide" evidence="1">
    <location>
        <begin position="1"/>
        <end position="19"/>
    </location>
</feature>
<dbReference type="RefSeq" id="WP_147744838.1">
    <property type="nucleotide sequence ID" value="NZ_VRUR01000002.1"/>
</dbReference>
<comment type="caution">
    <text evidence="3">The sequence shown here is derived from an EMBL/GenBank/DDBJ whole genome shotgun (WGS) entry which is preliminary data.</text>
</comment>
<dbReference type="InterPro" id="IPR024775">
    <property type="entry name" value="DinB-like"/>
</dbReference>
<keyword evidence="1" id="KW-0732">Signal</keyword>
<sequence length="181" mass="21307">MKKRTALILAVLMAQFIVAQDFNASMAEIMKNMKDYTIEMVNLMPQEKFDYKPTDSVRTFREQVQHMIGTNHFLLNYYLKGNEESSRKEDFQKAFSYAGKMRKSELNQLLEEQFDQSISFFSNASAEHYGRTFIFGTLDEPVVKDYYTACMLVRDHITHHRAQLIAYLRQNSIKPIQFRGF</sequence>
<dbReference type="Gene3D" id="1.20.120.450">
    <property type="entry name" value="dinb family like domain"/>
    <property type="match status" value="1"/>
</dbReference>
<evidence type="ECO:0000313" key="3">
    <source>
        <dbReference type="EMBL" id="TXN36067.1"/>
    </source>
</evidence>
<feature type="chain" id="PRO_5022943358" evidence="1">
    <location>
        <begin position="20"/>
        <end position="181"/>
    </location>
</feature>
<protein>
    <submittedName>
        <fullName evidence="3">DinB family protein</fullName>
    </submittedName>
</protein>
<name>A0A5C8V6C6_9FLAO</name>
<evidence type="ECO:0000256" key="1">
    <source>
        <dbReference type="SAM" id="SignalP"/>
    </source>
</evidence>
<evidence type="ECO:0000259" key="2">
    <source>
        <dbReference type="Pfam" id="PF12867"/>
    </source>
</evidence>
<organism evidence="3 4">
    <name type="scientific">Flagellimonas hymeniacidonis</name>
    <dbReference type="NCBI Taxonomy" id="2603628"/>
    <lineage>
        <taxon>Bacteria</taxon>
        <taxon>Pseudomonadati</taxon>
        <taxon>Bacteroidota</taxon>
        <taxon>Flavobacteriia</taxon>
        <taxon>Flavobacteriales</taxon>
        <taxon>Flavobacteriaceae</taxon>
        <taxon>Flagellimonas</taxon>
    </lineage>
</organism>
<proteinExistence type="predicted"/>
<dbReference type="InterPro" id="IPR034660">
    <property type="entry name" value="DinB/YfiT-like"/>
</dbReference>
<evidence type="ECO:0000313" key="4">
    <source>
        <dbReference type="Proteomes" id="UP000321456"/>
    </source>
</evidence>
<dbReference type="Pfam" id="PF12867">
    <property type="entry name" value="DinB_2"/>
    <property type="match status" value="1"/>
</dbReference>
<feature type="domain" description="DinB-like" evidence="2">
    <location>
        <begin position="35"/>
        <end position="164"/>
    </location>
</feature>
<dbReference type="EMBL" id="VRUR01000002">
    <property type="protein sequence ID" value="TXN36067.1"/>
    <property type="molecule type" value="Genomic_DNA"/>
</dbReference>
<dbReference type="SUPFAM" id="SSF109854">
    <property type="entry name" value="DinB/YfiT-like putative metalloenzymes"/>
    <property type="match status" value="1"/>
</dbReference>
<gene>
    <name evidence="3" type="ORF">FVB32_16030</name>
</gene>
<reference evidence="3 4" key="1">
    <citation type="submission" date="2019-08" db="EMBL/GenBank/DDBJ databases">
        <title>Professor.</title>
        <authorList>
            <person name="Park J.S."/>
        </authorList>
    </citation>
    <scope>NUCLEOTIDE SEQUENCE [LARGE SCALE GENOMIC DNA]</scope>
    <source>
        <strain evidence="3 4">176CP5-101</strain>
    </source>
</reference>
<dbReference type="Proteomes" id="UP000321456">
    <property type="component" value="Unassembled WGS sequence"/>
</dbReference>
<accession>A0A5C8V6C6</accession>
<keyword evidence="4" id="KW-1185">Reference proteome</keyword>
<dbReference type="AlphaFoldDB" id="A0A5C8V6C6"/>